<dbReference type="PANTHER" id="PTHR43741:SF4">
    <property type="entry name" value="FMN-DEPENDENT NADH:QUINONE OXIDOREDUCTASE"/>
    <property type="match status" value="1"/>
</dbReference>
<reference evidence="8" key="1">
    <citation type="journal article" date="2021" name="Int. J. Syst. Evol. Microbiol.">
        <title>Bradyrhizobium septentrionale sp. nov. (sv. septentrionale) and Bradyrhizobium quebecense sp. nov. (sv. septentrionale) associated with legumes native to Canada possess rearranged symbiosis genes and numerous insertion sequences.</title>
        <authorList>
            <person name="Bromfield E.S.P."/>
            <person name="Cloutier S."/>
        </authorList>
    </citation>
    <scope>NUCLEOTIDE SEQUENCE</scope>
    <source>
        <strain evidence="8">12S5</strain>
    </source>
</reference>
<organism evidence="8 9">
    <name type="scientific">Bradyrhizobium quebecense</name>
    <dbReference type="NCBI Taxonomy" id="2748629"/>
    <lineage>
        <taxon>Bacteria</taxon>
        <taxon>Pseudomonadati</taxon>
        <taxon>Pseudomonadota</taxon>
        <taxon>Alphaproteobacteria</taxon>
        <taxon>Hyphomicrobiales</taxon>
        <taxon>Nitrobacteraceae</taxon>
        <taxon>Bradyrhizobium</taxon>
    </lineage>
</organism>
<comment type="subunit">
    <text evidence="6">Homodimer.</text>
</comment>
<evidence type="ECO:0000259" key="7">
    <source>
        <dbReference type="Pfam" id="PF02525"/>
    </source>
</evidence>
<keyword evidence="4 6" id="KW-0520">NAD</keyword>
<comment type="caution">
    <text evidence="6">Lacks conserved residue(s) required for the propagation of feature annotation.</text>
</comment>
<evidence type="ECO:0000256" key="1">
    <source>
        <dbReference type="ARBA" id="ARBA00022630"/>
    </source>
</evidence>
<comment type="function">
    <text evidence="6">Also exhibits azoreductase activity. Catalyzes the reductive cleavage of the azo bond in aromatic azo compounds to the corresponding amines.</text>
</comment>
<keyword evidence="1 6" id="KW-0285">Flavoprotein</keyword>
<feature type="domain" description="Flavodoxin-like fold" evidence="7">
    <location>
        <begin position="3"/>
        <end position="204"/>
    </location>
</feature>
<comment type="cofactor">
    <cofactor evidence="6">
        <name>FMN</name>
        <dbReference type="ChEBI" id="CHEBI:58210"/>
    </cofactor>
    <text evidence="6">Binds 1 FMN per subunit.</text>
</comment>
<comment type="caution">
    <text evidence="8">The sequence shown here is derived from an EMBL/GenBank/DDBJ whole genome shotgun (WGS) entry which is preliminary data.</text>
</comment>
<dbReference type="EC" id="1.6.5.-" evidence="6"/>
<feature type="binding site" evidence="6">
    <location>
        <begin position="16"/>
        <end position="18"/>
    </location>
    <ligand>
        <name>FMN</name>
        <dbReference type="ChEBI" id="CHEBI:58210"/>
    </ligand>
</feature>
<gene>
    <name evidence="6" type="primary">azoR</name>
    <name evidence="8" type="ORF">J4P68_37430</name>
</gene>
<evidence type="ECO:0000256" key="6">
    <source>
        <dbReference type="HAMAP-Rule" id="MF_01216"/>
    </source>
</evidence>
<protein>
    <recommendedName>
        <fullName evidence="6">FMN dependent NADH:quinone oxidoreductase</fullName>
        <ecNumber evidence="6">1.6.5.-</ecNumber>
    </recommendedName>
    <alternativeName>
        <fullName evidence="6">Azo-dye reductase</fullName>
    </alternativeName>
    <alternativeName>
        <fullName evidence="6">FMN-dependent NADH-azo compound oxidoreductase</fullName>
    </alternativeName>
    <alternativeName>
        <fullName evidence="6">FMN-dependent NADH-azoreductase</fullName>
        <ecNumber evidence="6">1.7.1.17</ecNumber>
    </alternativeName>
</protein>
<dbReference type="InterPro" id="IPR050104">
    <property type="entry name" value="FMN-dep_NADH:Q_OxRdtase_AzoR1"/>
</dbReference>
<comment type="catalytic activity">
    <reaction evidence="5">
        <text>N,N-dimethyl-1,4-phenylenediamine + anthranilate + 2 NAD(+) = 2-(4-dimethylaminophenyl)diazenylbenzoate + 2 NADH + 2 H(+)</text>
        <dbReference type="Rhea" id="RHEA:55872"/>
        <dbReference type="ChEBI" id="CHEBI:15378"/>
        <dbReference type="ChEBI" id="CHEBI:15783"/>
        <dbReference type="ChEBI" id="CHEBI:16567"/>
        <dbReference type="ChEBI" id="CHEBI:57540"/>
        <dbReference type="ChEBI" id="CHEBI:57945"/>
        <dbReference type="ChEBI" id="CHEBI:71579"/>
        <dbReference type="EC" id="1.7.1.17"/>
    </reaction>
    <physiologicalReaction direction="right-to-left" evidence="5">
        <dbReference type="Rhea" id="RHEA:55874"/>
    </physiologicalReaction>
</comment>
<keyword evidence="9" id="KW-1185">Reference proteome</keyword>
<dbReference type="InterPro" id="IPR029039">
    <property type="entry name" value="Flavoprotein-like_sf"/>
</dbReference>
<dbReference type="InterPro" id="IPR023048">
    <property type="entry name" value="NADH:quinone_OxRdtase_FMN_depd"/>
</dbReference>
<comment type="catalytic activity">
    <reaction evidence="6">
        <text>2 a quinone + NADH + H(+) = 2 a 1,4-benzosemiquinone + NAD(+)</text>
        <dbReference type="Rhea" id="RHEA:65952"/>
        <dbReference type="ChEBI" id="CHEBI:15378"/>
        <dbReference type="ChEBI" id="CHEBI:57540"/>
        <dbReference type="ChEBI" id="CHEBI:57945"/>
        <dbReference type="ChEBI" id="CHEBI:132124"/>
        <dbReference type="ChEBI" id="CHEBI:134225"/>
    </reaction>
</comment>
<dbReference type="EC" id="1.7.1.17" evidence="6"/>
<accession>A0ABS3MTY7</accession>
<evidence type="ECO:0000256" key="3">
    <source>
        <dbReference type="ARBA" id="ARBA00023002"/>
    </source>
</evidence>
<comment type="similarity">
    <text evidence="6">Belongs to the azoreductase type 1 family.</text>
</comment>
<feature type="binding site" evidence="6">
    <location>
        <position position="10"/>
    </location>
    <ligand>
        <name>FMN</name>
        <dbReference type="ChEBI" id="CHEBI:58210"/>
    </ligand>
</feature>
<dbReference type="Pfam" id="PF02525">
    <property type="entry name" value="Flavodoxin_2"/>
    <property type="match status" value="1"/>
</dbReference>
<dbReference type="EMBL" id="JAGEPA010000001">
    <property type="protein sequence ID" value="MBO1434954.1"/>
    <property type="molecule type" value="Genomic_DNA"/>
</dbReference>
<dbReference type="HAMAP" id="MF_01216">
    <property type="entry name" value="Azoreductase_type1"/>
    <property type="match status" value="1"/>
</dbReference>
<comment type="function">
    <text evidence="6">Quinone reductase that provides resistance to thiol-specific stress caused by electrophilic quinones.</text>
</comment>
<dbReference type="InterPro" id="IPR003680">
    <property type="entry name" value="Flavodoxin_fold"/>
</dbReference>
<dbReference type="PANTHER" id="PTHR43741">
    <property type="entry name" value="FMN-DEPENDENT NADH-AZOREDUCTASE 1"/>
    <property type="match status" value="1"/>
</dbReference>
<evidence type="ECO:0000256" key="5">
    <source>
        <dbReference type="ARBA" id="ARBA00048542"/>
    </source>
</evidence>
<dbReference type="RefSeq" id="WP_207839190.1">
    <property type="nucleotide sequence ID" value="NZ_CP088282.1"/>
</dbReference>
<proteinExistence type="inferred from homology"/>
<evidence type="ECO:0000256" key="2">
    <source>
        <dbReference type="ARBA" id="ARBA00022643"/>
    </source>
</evidence>
<keyword evidence="3 6" id="KW-0560">Oxidoreductase</keyword>
<evidence type="ECO:0000313" key="8">
    <source>
        <dbReference type="EMBL" id="MBO1434954.1"/>
    </source>
</evidence>
<keyword evidence="2 6" id="KW-0288">FMN</keyword>
<name>A0ABS3MTY7_9BRAD</name>
<sequence length="220" mass="23966">MTRILYVEASPRKNRSASIEVAHAALAAWSDIEPDLSVDVLDLWSTELPEFDGPVMMAKYAGLAGTPLTPEQAEAWAQISAIAARFLAADVILFAVPLWNFSIPYKLKQLIDVVSQKDLLFTFDGRAFGGLLHGRKALLVLARGLDYAPTAITPAGTYDFQRPYLEMWLRYIGITDITTVVVEKTLAGPDVDHASRAAAKRAAVEAVKQLAHSPSRAVTS</sequence>
<evidence type="ECO:0000256" key="4">
    <source>
        <dbReference type="ARBA" id="ARBA00023027"/>
    </source>
</evidence>
<evidence type="ECO:0000313" key="9">
    <source>
        <dbReference type="Proteomes" id="UP000692816"/>
    </source>
</evidence>
<dbReference type="SUPFAM" id="SSF52218">
    <property type="entry name" value="Flavoproteins"/>
    <property type="match status" value="1"/>
</dbReference>
<dbReference type="Proteomes" id="UP000692816">
    <property type="component" value="Unassembled WGS sequence"/>
</dbReference>
<dbReference type="Gene3D" id="3.40.50.360">
    <property type="match status" value="1"/>
</dbReference>